<name>A0A1C4VFX6_9ACTN</name>
<evidence type="ECO:0000259" key="1">
    <source>
        <dbReference type="Pfam" id="PF21836"/>
    </source>
</evidence>
<protein>
    <recommendedName>
        <fullName evidence="1">DUF6895 domain-containing protein</fullName>
    </recommendedName>
</protein>
<accession>A0A1C4VFX6</accession>
<evidence type="ECO:0000313" key="2">
    <source>
        <dbReference type="EMBL" id="SCE82907.1"/>
    </source>
</evidence>
<dbReference type="AlphaFoldDB" id="A0A1C4VFX6"/>
<organism evidence="2 3">
    <name type="scientific">Micromonospora carbonacea</name>
    <dbReference type="NCBI Taxonomy" id="47853"/>
    <lineage>
        <taxon>Bacteria</taxon>
        <taxon>Bacillati</taxon>
        <taxon>Actinomycetota</taxon>
        <taxon>Actinomycetes</taxon>
        <taxon>Micromonosporales</taxon>
        <taxon>Micromonosporaceae</taxon>
        <taxon>Micromonospora</taxon>
    </lineage>
</organism>
<feature type="domain" description="DUF6895" evidence="1">
    <location>
        <begin position="33"/>
        <end position="310"/>
    </location>
</feature>
<dbReference type="EMBL" id="FMCT01000002">
    <property type="protein sequence ID" value="SCE82907.1"/>
    <property type="molecule type" value="Genomic_DNA"/>
</dbReference>
<dbReference type="InterPro" id="IPR054190">
    <property type="entry name" value="DUF6895"/>
</dbReference>
<dbReference type="RefSeq" id="WP_083302496.1">
    <property type="nucleotide sequence ID" value="NZ_FMCT01000002.1"/>
</dbReference>
<gene>
    <name evidence="2" type="ORF">GA0070563_102258</name>
</gene>
<evidence type="ECO:0000313" key="3">
    <source>
        <dbReference type="Proteomes" id="UP000183585"/>
    </source>
</evidence>
<proteinExistence type="predicted"/>
<dbReference type="Pfam" id="PF21836">
    <property type="entry name" value="DUF6895"/>
    <property type="match status" value="1"/>
</dbReference>
<sequence>MVEATPTAVDVADQAAAAADEAARRGMRRLSEGSRAWMSAVPPQFLSPDFRELPVTPRAKACLELALLRRLWARVGSGDPALARVTSAVDAIWADPSFPGQIAAEPRYARQYGLAYAALAPPGASLDQATLERIAPAGHFTPYSRSSYLRLEMRFYADLAGLDHDIESYPVLYQGCELPRFAEAPTDIEAAYRVTHTLFHMTDFGAHAPQITEAERRHALTLVDRMTTHFVAVEHWDLTAELLLSQHCLGQDPTLTGSGAAGIRALLAVQTSDGRIPARFAAQRIPETSPPVDLFRRAFHTTLVTAFASMISLADA</sequence>
<keyword evidence="3" id="KW-1185">Reference proteome</keyword>
<dbReference type="Proteomes" id="UP000183585">
    <property type="component" value="Unassembled WGS sequence"/>
</dbReference>
<reference evidence="3" key="1">
    <citation type="submission" date="2016-06" db="EMBL/GenBank/DDBJ databases">
        <authorList>
            <person name="Varghese N."/>
            <person name="Submissions Spin"/>
        </authorList>
    </citation>
    <scope>NUCLEOTIDE SEQUENCE [LARGE SCALE GENOMIC DNA]</scope>
    <source>
        <strain evidence="3">DSM 43168</strain>
    </source>
</reference>